<keyword evidence="2" id="KW-1185">Reference proteome</keyword>
<evidence type="ECO:0000313" key="1">
    <source>
        <dbReference type="EMBL" id="MBB3837249.1"/>
    </source>
</evidence>
<comment type="caution">
    <text evidence="1">The sequence shown here is derived from an EMBL/GenBank/DDBJ whole genome shotgun (WGS) entry which is preliminary data.</text>
</comment>
<accession>A0A7W5ZI11</accession>
<organism evidence="1 2">
    <name type="scientific">Runella defluvii</name>
    <dbReference type="NCBI Taxonomy" id="370973"/>
    <lineage>
        <taxon>Bacteria</taxon>
        <taxon>Pseudomonadati</taxon>
        <taxon>Bacteroidota</taxon>
        <taxon>Cytophagia</taxon>
        <taxon>Cytophagales</taxon>
        <taxon>Spirosomataceae</taxon>
        <taxon>Runella</taxon>
    </lineage>
</organism>
<proteinExistence type="predicted"/>
<gene>
    <name evidence="1" type="ORF">FHS57_001243</name>
</gene>
<dbReference type="Proteomes" id="UP000541352">
    <property type="component" value="Unassembled WGS sequence"/>
</dbReference>
<protein>
    <submittedName>
        <fullName evidence="1">Uncharacterized protein</fullName>
    </submittedName>
</protein>
<sequence length="44" mass="4889">MTRSSNFKIPAFLQTGGKAQGVTYFYKANLIVSRSYKASSNLLE</sequence>
<name>A0A7W5ZI11_9BACT</name>
<evidence type="ECO:0000313" key="2">
    <source>
        <dbReference type="Proteomes" id="UP000541352"/>
    </source>
</evidence>
<reference evidence="1 2" key="1">
    <citation type="submission" date="2020-08" db="EMBL/GenBank/DDBJ databases">
        <title>Genomic Encyclopedia of Type Strains, Phase IV (KMG-IV): sequencing the most valuable type-strain genomes for metagenomic binning, comparative biology and taxonomic classification.</title>
        <authorList>
            <person name="Goeker M."/>
        </authorList>
    </citation>
    <scope>NUCLEOTIDE SEQUENCE [LARGE SCALE GENOMIC DNA]</scope>
    <source>
        <strain evidence="1 2">DSM 17976</strain>
    </source>
</reference>
<dbReference type="EMBL" id="JACIBY010000002">
    <property type="protein sequence ID" value="MBB3837249.1"/>
    <property type="molecule type" value="Genomic_DNA"/>
</dbReference>
<dbReference type="AlphaFoldDB" id="A0A7W5ZI11"/>